<evidence type="ECO:0000313" key="5">
    <source>
        <dbReference type="Proteomes" id="UP000313359"/>
    </source>
</evidence>
<dbReference type="EMBL" id="ML122255">
    <property type="protein sequence ID" value="RPD63956.1"/>
    <property type="molecule type" value="Genomic_DNA"/>
</dbReference>
<keyword evidence="5" id="KW-1185">Reference proteome</keyword>
<evidence type="ECO:0000256" key="1">
    <source>
        <dbReference type="ARBA" id="ARBA00022729"/>
    </source>
</evidence>
<dbReference type="Gene3D" id="2.40.40.10">
    <property type="entry name" value="RlpA-like domain"/>
    <property type="match status" value="1"/>
</dbReference>
<proteinExistence type="predicted"/>
<keyword evidence="1 2" id="KW-0732">Signal</keyword>
<evidence type="ECO:0000313" key="4">
    <source>
        <dbReference type="EMBL" id="RPD63956.1"/>
    </source>
</evidence>
<gene>
    <name evidence="4" type="ORF">L227DRAFT_608483</name>
</gene>
<dbReference type="Pfam" id="PF03330">
    <property type="entry name" value="DPBB_1"/>
    <property type="match status" value="1"/>
</dbReference>
<feature type="signal peptide" evidence="2">
    <location>
        <begin position="1"/>
        <end position="22"/>
    </location>
</feature>
<dbReference type="PANTHER" id="PTHR31836:SF28">
    <property type="entry name" value="SRCR DOMAIN-CONTAINING PROTEIN-RELATED"/>
    <property type="match status" value="1"/>
</dbReference>
<dbReference type="CDD" id="cd22191">
    <property type="entry name" value="DPBB_RlpA_EXP_N-like"/>
    <property type="match status" value="1"/>
</dbReference>
<evidence type="ECO:0000259" key="3">
    <source>
        <dbReference type="Pfam" id="PF03330"/>
    </source>
</evidence>
<dbReference type="OrthoDB" id="623670at2759"/>
<organism evidence="4 5">
    <name type="scientific">Lentinus tigrinus ALCF2SS1-6</name>
    <dbReference type="NCBI Taxonomy" id="1328759"/>
    <lineage>
        <taxon>Eukaryota</taxon>
        <taxon>Fungi</taxon>
        <taxon>Dikarya</taxon>
        <taxon>Basidiomycota</taxon>
        <taxon>Agaricomycotina</taxon>
        <taxon>Agaricomycetes</taxon>
        <taxon>Polyporales</taxon>
        <taxon>Polyporaceae</taxon>
        <taxon>Lentinus</taxon>
    </lineage>
</organism>
<protein>
    <submittedName>
        <fullName evidence="4">Riboflavine-aldehyde-forming enzyme</fullName>
    </submittedName>
</protein>
<dbReference type="InterPro" id="IPR051477">
    <property type="entry name" value="Expansin_CellWall"/>
</dbReference>
<dbReference type="STRING" id="1328759.A0A5C2SR74"/>
<dbReference type="Proteomes" id="UP000313359">
    <property type="component" value="Unassembled WGS sequence"/>
</dbReference>
<feature type="domain" description="RlpA-like protein double-psi beta-barrel" evidence="3">
    <location>
        <begin position="29"/>
        <end position="115"/>
    </location>
</feature>
<accession>A0A5C2SR74</accession>
<dbReference type="InterPro" id="IPR036908">
    <property type="entry name" value="RlpA-like_sf"/>
</dbReference>
<dbReference type="PANTHER" id="PTHR31836">
    <property type="match status" value="1"/>
</dbReference>
<sequence>MQIRKFMSVVFTAALFVTGLVGQVGAIKGSATHFTPGLGACGVYSQKEDIVVAVGTKVYAKGKHCKERMRVQHMGKTIQVTMMDECPGCNDTHIDLGEAAFKKLADVDVGVIEVTWDFISGSDSGDC</sequence>
<reference evidence="4" key="1">
    <citation type="journal article" date="2018" name="Genome Biol. Evol.">
        <title>Genomics and development of Lentinus tigrinus, a white-rot wood-decaying mushroom with dimorphic fruiting bodies.</title>
        <authorList>
            <person name="Wu B."/>
            <person name="Xu Z."/>
            <person name="Knudson A."/>
            <person name="Carlson A."/>
            <person name="Chen N."/>
            <person name="Kovaka S."/>
            <person name="LaButti K."/>
            <person name="Lipzen A."/>
            <person name="Pennachio C."/>
            <person name="Riley R."/>
            <person name="Schakwitz W."/>
            <person name="Umezawa K."/>
            <person name="Ohm R.A."/>
            <person name="Grigoriev I.V."/>
            <person name="Nagy L.G."/>
            <person name="Gibbons J."/>
            <person name="Hibbett D."/>
        </authorList>
    </citation>
    <scope>NUCLEOTIDE SEQUENCE [LARGE SCALE GENOMIC DNA]</scope>
    <source>
        <strain evidence="4">ALCF2SS1-6</strain>
    </source>
</reference>
<name>A0A5C2SR74_9APHY</name>
<dbReference type="InterPro" id="IPR009009">
    <property type="entry name" value="RlpA-like_DPBB"/>
</dbReference>
<evidence type="ECO:0000256" key="2">
    <source>
        <dbReference type="SAM" id="SignalP"/>
    </source>
</evidence>
<feature type="chain" id="PRO_5023027149" evidence="2">
    <location>
        <begin position="23"/>
        <end position="127"/>
    </location>
</feature>
<dbReference type="AlphaFoldDB" id="A0A5C2SR74"/>
<dbReference type="SUPFAM" id="SSF50685">
    <property type="entry name" value="Barwin-like endoglucanases"/>
    <property type="match status" value="1"/>
</dbReference>